<proteinExistence type="predicted"/>
<gene>
    <name evidence="1" type="ORF">IHE45_07G070500</name>
</gene>
<evidence type="ECO:0000313" key="1">
    <source>
        <dbReference type="EMBL" id="KAH7677248.1"/>
    </source>
</evidence>
<name>A0ACB7VRH4_DIOAL</name>
<protein>
    <submittedName>
        <fullName evidence="1">P-loop containing nucleoside triphosphate hydrolase protein</fullName>
    </submittedName>
</protein>
<reference evidence="2" key="1">
    <citation type="journal article" date="2022" name="Nat. Commun.">
        <title>Chromosome evolution and the genetic basis of agronomically important traits in greater yam.</title>
        <authorList>
            <person name="Bredeson J.V."/>
            <person name="Lyons J.B."/>
            <person name="Oniyinde I.O."/>
            <person name="Okereke N.R."/>
            <person name="Kolade O."/>
            <person name="Nnabue I."/>
            <person name="Nwadili C.O."/>
            <person name="Hribova E."/>
            <person name="Parker M."/>
            <person name="Nwogha J."/>
            <person name="Shu S."/>
            <person name="Carlson J."/>
            <person name="Kariba R."/>
            <person name="Muthemba S."/>
            <person name="Knop K."/>
            <person name="Barton G.J."/>
            <person name="Sherwood A.V."/>
            <person name="Lopez-Montes A."/>
            <person name="Asiedu R."/>
            <person name="Jamnadass R."/>
            <person name="Muchugi A."/>
            <person name="Goodstein D."/>
            <person name="Egesi C.N."/>
            <person name="Featherston J."/>
            <person name="Asfaw A."/>
            <person name="Simpson G.G."/>
            <person name="Dolezel J."/>
            <person name="Hendre P.S."/>
            <person name="Van Deynze A."/>
            <person name="Kumar P.L."/>
            <person name="Obidiegwu J.E."/>
            <person name="Bhattacharjee R."/>
            <person name="Rokhsar D.S."/>
        </authorList>
    </citation>
    <scope>NUCLEOTIDE SEQUENCE [LARGE SCALE GENOMIC DNA]</scope>
    <source>
        <strain evidence="2">cv. TDa95/00328</strain>
    </source>
</reference>
<sequence length="1388" mass="157927">MAGLFSNALEMIKELSTPHAVQYLEPIWSGVDEQLQKLQFSLLLIQPLVEDAEARQLKEQAVRCWLVWLKDAVYDAEEILDEAKTHELLIQRKAQLSGRPRSKVREFFSLHHNPLLFKLQLGKKLRNVNEKINDLIEKMDKFKLRPVVENNSKPLGNRPQTYSYLHESRVILGRDEDKEKLVQMLISDCFGEKVAVVSIVGMGGLGKTTLAQLVYADERVKNHFEKSIWVCVSDDFDVPKLAGEIIRTAAGGGNRDSTNMEMLQQDLRNVLGQKRYLLVLDDVWNEDFQKWDALRNMLLDGGEGSRILVTTRNEKCSRVMGAQKPYILSGLSKENSWVLFEQKAFVDDAEKAPELVEIGKKIVMKCQGLPLAIQVMGSIMRCKSDKSEWQAVFENETWKSQDTENKIMPELWLSYVDLSSHLKRCFAFCAIFPKGHHFREQEVIQYWMAHGLILPGKGTDMEVEGLETFTELIRRSLLQNDCSLPVGKYGRVCKMHDLIHDVAHFVMENECFTSLKGSAGPEIPIKPRHLSLDADENYKQGDCSNIHTVLDYGSDFSVMLKLKLVRLLDLRAANIKELPASIEHLHHLRYLDLSVTDIRKLPETICMLVNLQTLILYGCHKLSELPKSMTYMNSLRHLLFDDHRPEFEALNACLSQLQNLKTLTGYTVEDDAENNIGQLKSLNPFSELALYNLQKVKNADDARKANLGNKQLIHTLKLSWGKLSWGDDDECCSMENAEEVLEALKAPSGVKEFTVSYYPGKQFPMWMGERQQFQYLHHIKLFKCKACEQLPPLEILPCLESLVISRMHGIKHIINNRGNVQQSFPALKFLKLEYMENLEGWCVEEGREANLSLFLRLKRMEIKGCPKLTTLPLGILLGLEELIMVEMDGIKHIVNNRRGDVLQSFPALKELHLWEMRNLEGWCVEEDREANLSLFPCLTSMEIQRCPKLITMLPEILPCLKDLRMYKMDGIKHIVNNRIGDEPQSFPSLKWLWLEKITNLEAWWCVEEGREANPSLFPCLLSMVIIECPKLTTTMPPIPTLQRLYMVESFCDTQISLMSTRRGFFKHLESLQGLTISSCTDKLVKLLEVEEETRAMKSSLEYLSIDNCSQLSLTLVLPNLTSLRDLHVKSIENLVSWPDEMQGWKSLNNLTIISCKNLTGASSQGVCCPPFLTSLGVYSCDALRELPTCPKSLQSLSIVDCPGIQSLLPEMGHLTSLSSLYIHNCPKLVSLSQGMQALTSLQNLSIKSCPALNSFPRGLRQLLPTLKKLTIKECPELERLCKPGGDYYNLLSTISNKKIGEESIQVPHEISTGAKQALKCIATNRFLLLATLICAIACFINFLFNQLDSQVPYFAFLCSYFLFLILAFLGLLKIYFILSLLTCLTLGQ</sequence>
<accession>A0ACB7VRH4</accession>
<evidence type="ECO:0000313" key="2">
    <source>
        <dbReference type="Proteomes" id="UP000827976"/>
    </source>
</evidence>
<organism evidence="1 2">
    <name type="scientific">Dioscorea alata</name>
    <name type="common">Purple yam</name>
    <dbReference type="NCBI Taxonomy" id="55571"/>
    <lineage>
        <taxon>Eukaryota</taxon>
        <taxon>Viridiplantae</taxon>
        <taxon>Streptophyta</taxon>
        <taxon>Embryophyta</taxon>
        <taxon>Tracheophyta</taxon>
        <taxon>Spermatophyta</taxon>
        <taxon>Magnoliopsida</taxon>
        <taxon>Liliopsida</taxon>
        <taxon>Dioscoreales</taxon>
        <taxon>Dioscoreaceae</taxon>
        <taxon>Dioscorea</taxon>
    </lineage>
</organism>
<dbReference type="EMBL" id="CM037017">
    <property type="protein sequence ID" value="KAH7677248.1"/>
    <property type="molecule type" value="Genomic_DNA"/>
</dbReference>
<keyword evidence="1" id="KW-0378">Hydrolase</keyword>
<comment type="caution">
    <text evidence="1">The sequence shown here is derived from an EMBL/GenBank/DDBJ whole genome shotgun (WGS) entry which is preliminary data.</text>
</comment>
<dbReference type="Proteomes" id="UP000827976">
    <property type="component" value="Chromosome 7"/>
</dbReference>
<keyword evidence="2" id="KW-1185">Reference proteome</keyword>